<evidence type="ECO:0000313" key="11">
    <source>
        <dbReference type="Proteomes" id="UP000735302"/>
    </source>
</evidence>
<comment type="caution">
    <text evidence="10">The sequence shown here is derived from an EMBL/GenBank/DDBJ whole genome shotgun (WGS) entry which is preliminary data.</text>
</comment>
<evidence type="ECO:0000256" key="3">
    <source>
        <dbReference type="ARBA" id="ARBA00012889"/>
    </source>
</evidence>
<dbReference type="GO" id="GO:0006538">
    <property type="term" value="P:L-glutamate catabolic process"/>
    <property type="evidence" value="ECO:0007669"/>
    <property type="project" value="TreeGrafter"/>
</dbReference>
<dbReference type="InterPro" id="IPR033922">
    <property type="entry name" value="NAD_bind_Glu_DH"/>
</dbReference>
<dbReference type="InterPro" id="IPR006096">
    <property type="entry name" value="Glu/Leu/Phe/Val/Trp_DH_C"/>
</dbReference>
<dbReference type="GO" id="GO:0004352">
    <property type="term" value="F:glutamate dehydrogenase (NAD+) activity"/>
    <property type="evidence" value="ECO:0007669"/>
    <property type="project" value="TreeGrafter"/>
</dbReference>
<dbReference type="InterPro" id="IPR036291">
    <property type="entry name" value="NAD(P)-bd_dom_sf"/>
</dbReference>
<comment type="catalytic activity">
    <reaction evidence="6">
        <text>L-glutamate + NAD(+) + H2O = 2-oxoglutarate + NH4(+) + NADH + H(+)</text>
        <dbReference type="Rhea" id="RHEA:15133"/>
        <dbReference type="ChEBI" id="CHEBI:15377"/>
        <dbReference type="ChEBI" id="CHEBI:15378"/>
        <dbReference type="ChEBI" id="CHEBI:16810"/>
        <dbReference type="ChEBI" id="CHEBI:28938"/>
        <dbReference type="ChEBI" id="CHEBI:29985"/>
        <dbReference type="ChEBI" id="CHEBI:57540"/>
        <dbReference type="ChEBI" id="CHEBI:57945"/>
        <dbReference type="EC" id="1.4.1.3"/>
    </reaction>
</comment>
<feature type="domain" description="Glutamate/phenylalanine/leucine/valine/L-tryptophan dehydrogenase C-terminal" evidence="9">
    <location>
        <begin position="322"/>
        <end position="644"/>
    </location>
</feature>
<dbReference type="SUPFAM" id="SSF51735">
    <property type="entry name" value="NAD(P)-binding Rossmann-fold domains"/>
    <property type="match status" value="1"/>
</dbReference>
<dbReference type="EMBL" id="BLXT01002714">
    <property type="protein sequence ID" value="GFN96984.1"/>
    <property type="molecule type" value="Genomic_DNA"/>
</dbReference>
<reference evidence="10 11" key="1">
    <citation type="journal article" date="2021" name="Elife">
        <title>Chloroplast acquisition without the gene transfer in kleptoplastic sea slugs, Plakobranchus ocellatus.</title>
        <authorList>
            <person name="Maeda T."/>
            <person name="Takahashi S."/>
            <person name="Yoshida T."/>
            <person name="Shimamura S."/>
            <person name="Takaki Y."/>
            <person name="Nagai Y."/>
            <person name="Toyoda A."/>
            <person name="Suzuki Y."/>
            <person name="Arimoto A."/>
            <person name="Ishii H."/>
            <person name="Satoh N."/>
            <person name="Nishiyama T."/>
            <person name="Hasebe M."/>
            <person name="Maruyama T."/>
            <person name="Minagawa J."/>
            <person name="Obokata J."/>
            <person name="Shigenobu S."/>
        </authorList>
    </citation>
    <scope>NUCLEOTIDE SEQUENCE [LARGE SCALE GENOMIC DNA]</scope>
</reference>
<accession>A0AAV3ZQW4</accession>
<dbReference type="InterPro" id="IPR006097">
    <property type="entry name" value="Glu/Leu/Phe/Val/Trp_DH_dimer"/>
</dbReference>
<dbReference type="PRINTS" id="PR00082">
    <property type="entry name" value="GLFDHDRGNASE"/>
</dbReference>
<protein>
    <recommendedName>
        <fullName evidence="3">glutamate dehydrogenase [NAD(P)(+)]</fullName>
        <ecNumber evidence="3">1.4.1.3</ecNumber>
    </recommendedName>
</protein>
<evidence type="ECO:0000256" key="1">
    <source>
        <dbReference type="ARBA" id="ARBA00004173"/>
    </source>
</evidence>
<dbReference type="Gene3D" id="3.40.50.720">
    <property type="entry name" value="NAD(P)-binding Rossmann-like Domain"/>
    <property type="match status" value="2"/>
</dbReference>
<dbReference type="Gene3D" id="1.10.287.140">
    <property type="match status" value="1"/>
</dbReference>
<evidence type="ECO:0000256" key="8">
    <source>
        <dbReference type="RuleBase" id="RU004417"/>
    </source>
</evidence>
<dbReference type="SMART" id="SM00839">
    <property type="entry name" value="ELFV_dehydrog"/>
    <property type="match status" value="1"/>
</dbReference>
<dbReference type="InterPro" id="IPR006095">
    <property type="entry name" value="Glu/Leu/Phe/Val/Trp_DH"/>
</dbReference>
<sequence>MRVGLFSASCRVGLQSRSSVCWKSAFARPSYSQIDNLLVDLQPIRYRQFSHTNLRSNLQGECATTGLSRIRHIRLNHGLQICYRKTHDTFIIRSIATCWQNRRYGPLKVYDGTDDTLPLSRCVGSFFDRAAAILEEKVIEEFKNNPRKGRSLEEEMNLIKGTLAVIKPCSYIISLSFPLRRDDGKLEVIRAYRAQHKQHRLPSKGGIRYSPFVDYDEVTALAALMTYKCALVNAPFGGAKAGVQIDPKKYSESELERITRRLTVELAKKGFINPGIDVPAPDMGTGEREMCWIADTYANIMAFSDINARACVTGKPVTQGGINGRTSATGKGVFVGIKYFISDGSCMETIGLTPGFKNKTYIVQGTVMQDSGPDASFPPPPEPRYIQLAHTLLYGFGNVGFHAARYLSEAGAKCVGVAEMDVNLHNPEGIDPLELDEHRRQTGSLKGFEGATPYTGENLLCEKCDILVTAACERVITASVAPKVQARIIAEGANGPVTPAADRILMDNKILVIPDLFINAGGVTVSYFEWLKNLNHVSYGRLTFKYERDANFHILDSVQKSINTWLEDGRNKKLDIIPNRELMTKLKGGASEKDIVHSGLEHTMERAAEVIMQTARYHNLGLDIRTASYLVSIEKIYRFYRESGVSLVC</sequence>
<dbReference type="Gene3D" id="3.40.50.10860">
    <property type="entry name" value="Leucine Dehydrogenase, chain A, domain 1"/>
    <property type="match status" value="1"/>
</dbReference>
<dbReference type="InterPro" id="IPR046346">
    <property type="entry name" value="Aminoacid_DH-like_N_sf"/>
</dbReference>
<dbReference type="CDD" id="cd01076">
    <property type="entry name" value="NAD_bind_1_Glu_DH"/>
    <property type="match status" value="1"/>
</dbReference>
<evidence type="ECO:0000256" key="7">
    <source>
        <dbReference type="ARBA" id="ARBA00048577"/>
    </source>
</evidence>
<dbReference type="Pfam" id="PF02812">
    <property type="entry name" value="ELFV_dehydrog_N"/>
    <property type="match status" value="1"/>
</dbReference>
<evidence type="ECO:0000256" key="2">
    <source>
        <dbReference type="ARBA" id="ARBA00006382"/>
    </source>
</evidence>
<keyword evidence="5" id="KW-0496">Mitochondrion</keyword>
<keyword evidence="11" id="KW-1185">Reference proteome</keyword>
<dbReference type="GO" id="GO:0005739">
    <property type="term" value="C:mitochondrion"/>
    <property type="evidence" value="ECO:0007669"/>
    <property type="project" value="UniProtKB-SubCell"/>
</dbReference>
<evidence type="ECO:0000256" key="6">
    <source>
        <dbReference type="ARBA" id="ARBA00047867"/>
    </source>
</evidence>
<dbReference type="FunFam" id="3.40.50.720:FF:000100">
    <property type="entry name" value="Glutamate dehydrogenase 1, mitochondrial"/>
    <property type="match status" value="1"/>
</dbReference>
<dbReference type="Pfam" id="PF00208">
    <property type="entry name" value="ELFV_dehydrog"/>
    <property type="match status" value="1"/>
</dbReference>
<comment type="subcellular location">
    <subcellularLocation>
        <location evidence="1">Mitochondrion</location>
    </subcellularLocation>
</comment>
<dbReference type="PANTHER" id="PTHR11606:SF13">
    <property type="entry name" value="GLUTAMATE DEHYDROGENASE 1, MITOCHONDRIAL"/>
    <property type="match status" value="1"/>
</dbReference>
<gene>
    <name evidence="10" type="ORF">PoB_002349000</name>
</gene>
<proteinExistence type="inferred from homology"/>
<evidence type="ECO:0000256" key="5">
    <source>
        <dbReference type="ARBA" id="ARBA00023128"/>
    </source>
</evidence>
<name>A0AAV3ZQW4_9GAST</name>
<evidence type="ECO:0000313" key="10">
    <source>
        <dbReference type="EMBL" id="GFN96984.1"/>
    </source>
</evidence>
<dbReference type="PANTHER" id="PTHR11606">
    <property type="entry name" value="GLUTAMATE DEHYDROGENASE"/>
    <property type="match status" value="1"/>
</dbReference>
<dbReference type="Proteomes" id="UP000735302">
    <property type="component" value="Unassembled WGS sequence"/>
</dbReference>
<evidence type="ECO:0000256" key="4">
    <source>
        <dbReference type="ARBA" id="ARBA00023002"/>
    </source>
</evidence>
<comment type="similarity">
    <text evidence="2 8">Belongs to the Glu/Leu/Phe/Val dehydrogenases family.</text>
</comment>
<comment type="catalytic activity">
    <reaction evidence="7">
        <text>L-glutamate + NADP(+) + H2O = 2-oxoglutarate + NH4(+) + NADPH + H(+)</text>
        <dbReference type="Rhea" id="RHEA:11612"/>
        <dbReference type="ChEBI" id="CHEBI:15377"/>
        <dbReference type="ChEBI" id="CHEBI:15378"/>
        <dbReference type="ChEBI" id="CHEBI:16810"/>
        <dbReference type="ChEBI" id="CHEBI:28938"/>
        <dbReference type="ChEBI" id="CHEBI:29985"/>
        <dbReference type="ChEBI" id="CHEBI:57783"/>
        <dbReference type="ChEBI" id="CHEBI:58349"/>
        <dbReference type="EC" id="1.4.1.3"/>
    </reaction>
</comment>
<dbReference type="SUPFAM" id="SSF53223">
    <property type="entry name" value="Aminoacid dehydrogenase-like, N-terminal domain"/>
    <property type="match status" value="1"/>
</dbReference>
<evidence type="ECO:0000259" key="9">
    <source>
        <dbReference type="SMART" id="SM00839"/>
    </source>
</evidence>
<organism evidence="10 11">
    <name type="scientific">Plakobranchus ocellatus</name>
    <dbReference type="NCBI Taxonomy" id="259542"/>
    <lineage>
        <taxon>Eukaryota</taxon>
        <taxon>Metazoa</taxon>
        <taxon>Spiralia</taxon>
        <taxon>Lophotrochozoa</taxon>
        <taxon>Mollusca</taxon>
        <taxon>Gastropoda</taxon>
        <taxon>Heterobranchia</taxon>
        <taxon>Euthyneura</taxon>
        <taxon>Panpulmonata</taxon>
        <taxon>Sacoglossa</taxon>
        <taxon>Placobranchoidea</taxon>
        <taxon>Plakobranchidae</taxon>
        <taxon>Plakobranchus</taxon>
    </lineage>
</organism>
<dbReference type="AlphaFoldDB" id="A0AAV3ZQW4"/>
<dbReference type="EC" id="1.4.1.3" evidence="3"/>
<keyword evidence="4 8" id="KW-0560">Oxidoreductase</keyword>